<dbReference type="Bgee" id="ENSPPAG00000033282">
    <property type="expression patterns" value="Expressed in heart and 2 other cell types or tissues"/>
</dbReference>
<evidence type="ECO:0000313" key="2">
    <source>
        <dbReference type="Proteomes" id="UP000240080"/>
    </source>
</evidence>
<sequence length="95" mass="10973">MHPEERKAGLQLPQCNLQTGNLRCITSYSLACQRWSCGGPKINSLLQRRAFQNCLAEQPEAWGQGRRKTRGACSELRHFQENPLYYPELYPCFRA</sequence>
<dbReference type="GeneTree" id="ENSGT00910000147805"/>
<dbReference type="Ensembl" id="ENSPPAT00000042930.1">
    <property type="protein sequence ID" value="ENSPPAP00000020144.1"/>
    <property type="gene ID" value="ENSPPAG00000033282.1"/>
</dbReference>
<proteinExistence type="predicted"/>
<evidence type="ECO:0000313" key="1">
    <source>
        <dbReference type="Ensembl" id="ENSPPAP00000020144.1"/>
    </source>
</evidence>
<dbReference type="Proteomes" id="UP000240080">
    <property type="component" value="Chromosome 14"/>
</dbReference>
<protein>
    <submittedName>
        <fullName evidence="1">Uncharacterized protein</fullName>
    </submittedName>
</protein>
<keyword evidence="2" id="KW-1185">Reference proteome</keyword>
<dbReference type="AlphaFoldDB" id="A0A2R9AYL0"/>
<dbReference type="OMA" id="CGGPEIN"/>
<reference evidence="1" key="3">
    <citation type="submission" date="2025-09" db="UniProtKB">
        <authorList>
            <consortium name="Ensembl"/>
        </authorList>
    </citation>
    <scope>IDENTIFICATION</scope>
</reference>
<reference evidence="1 2" key="1">
    <citation type="journal article" date="2012" name="Nature">
        <title>The bonobo genome compared with the chimpanzee and human genomes.</title>
        <authorList>
            <person name="Prufer K."/>
            <person name="Munch K."/>
            <person name="Hellmann I."/>
            <person name="Akagi K."/>
            <person name="Miller J.R."/>
            <person name="Walenz B."/>
            <person name="Koren S."/>
            <person name="Sutton G."/>
            <person name="Kodira C."/>
            <person name="Winer R."/>
            <person name="Knight J.R."/>
            <person name="Mullikin J.C."/>
            <person name="Meader S.J."/>
            <person name="Ponting C.P."/>
            <person name="Lunter G."/>
            <person name="Higashino S."/>
            <person name="Hobolth A."/>
            <person name="Dutheil J."/>
            <person name="Karakoc E."/>
            <person name="Alkan C."/>
            <person name="Sajjadian S."/>
            <person name="Catacchio C.R."/>
            <person name="Ventura M."/>
            <person name="Marques-Bonet T."/>
            <person name="Eichler E.E."/>
            <person name="Andre C."/>
            <person name="Atencia R."/>
            <person name="Mugisha L."/>
            <person name="Junhold J."/>
            <person name="Patterson N."/>
            <person name="Siebauer M."/>
            <person name="Good J.M."/>
            <person name="Fischer A."/>
            <person name="Ptak S.E."/>
            <person name="Lachmann M."/>
            <person name="Symer D.E."/>
            <person name="Mailund T."/>
            <person name="Schierup M.H."/>
            <person name="Andres A.M."/>
            <person name="Kelso J."/>
            <person name="Paabo S."/>
        </authorList>
    </citation>
    <scope>NUCLEOTIDE SEQUENCE [LARGE SCALE GENOMIC DNA]</scope>
</reference>
<accession>A0A2R9AYL0</accession>
<reference evidence="1" key="2">
    <citation type="submission" date="2025-08" db="UniProtKB">
        <authorList>
            <consortium name="Ensembl"/>
        </authorList>
    </citation>
    <scope>IDENTIFICATION</scope>
</reference>
<name>A0A2R9AYL0_PANPA</name>
<organism evidence="1 2">
    <name type="scientific">Pan paniscus</name>
    <name type="common">Pygmy chimpanzee</name>
    <name type="synonym">Bonobo</name>
    <dbReference type="NCBI Taxonomy" id="9597"/>
    <lineage>
        <taxon>Eukaryota</taxon>
        <taxon>Metazoa</taxon>
        <taxon>Chordata</taxon>
        <taxon>Craniata</taxon>
        <taxon>Vertebrata</taxon>
        <taxon>Euteleostomi</taxon>
        <taxon>Mammalia</taxon>
        <taxon>Eutheria</taxon>
        <taxon>Euarchontoglires</taxon>
        <taxon>Primates</taxon>
        <taxon>Haplorrhini</taxon>
        <taxon>Catarrhini</taxon>
        <taxon>Hominidae</taxon>
        <taxon>Pan</taxon>
    </lineage>
</organism>
<dbReference type="EMBL" id="AJFE02118057">
    <property type="status" value="NOT_ANNOTATED_CDS"/>
    <property type="molecule type" value="Genomic_DNA"/>
</dbReference>